<comment type="caution">
    <text evidence="1">The sequence shown here is derived from an EMBL/GenBank/DDBJ whole genome shotgun (WGS) entry which is preliminary data.</text>
</comment>
<evidence type="ECO:0008006" key="3">
    <source>
        <dbReference type="Google" id="ProtNLM"/>
    </source>
</evidence>
<evidence type="ECO:0000313" key="2">
    <source>
        <dbReference type="Proteomes" id="UP001183202"/>
    </source>
</evidence>
<dbReference type="RefSeq" id="WP_311560458.1">
    <property type="nucleotide sequence ID" value="NZ_JAVREJ010000055.1"/>
</dbReference>
<protein>
    <recommendedName>
        <fullName evidence="3">Phospholipase A2</fullName>
    </recommendedName>
</protein>
<sequence>MSTDTVTVPTSAVHARTFGGLRRVLTTAGIAGALLAGGIALPATASAAEMPASHNPSLVLAARCPFGTHGGPGGGCRGGSINDNARVNRAASDTADMYRDAGECAVKAVGKSVWRNRKKPTLPTVALGTIKPGIKCGRSKGY</sequence>
<accession>A0ABU2NLN2</accession>
<dbReference type="Proteomes" id="UP001183202">
    <property type="component" value="Unassembled WGS sequence"/>
</dbReference>
<name>A0ABU2NLN2_9PSEU</name>
<organism evidence="1 2">
    <name type="scientific">Pseudonocardia charpentierae</name>
    <dbReference type="NCBI Taxonomy" id="3075545"/>
    <lineage>
        <taxon>Bacteria</taxon>
        <taxon>Bacillati</taxon>
        <taxon>Actinomycetota</taxon>
        <taxon>Actinomycetes</taxon>
        <taxon>Pseudonocardiales</taxon>
        <taxon>Pseudonocardiaceae</taxon>
        <taxon>Pseudonocardia</taxon>
    </lineage>
</organism>
<dbReference type="EMBL" id="JAVREJ010000055">
    <property type="protein sequence ID" value="MDT0353948.1"/>
    <property type="molecule type" value="Genomic_DNA"/>
</dbReference>
<gene>
    <name evidence="1" type="ORF">RM445_31155</name>
</gene>
<evidence type="ECO:0000313" key="1">
    <source>
        <dbReference type="EMBL" id="MDT0353948.1"/>
    </source>
</evidence>
<reference evidence="2" key="1">
    <citation type="submission" date="2023-07" db="EMBL/GenBank/DDBJ databases">
        <title>30 novel species of actinomycetes from the DSMZ collection.</title>
        <authorList>
            <person name="Nouioui I."/>
        </authorList>
    </citation>
    <scope>NUCLEOTIDE SEQUENCE [LARGE SCALE GENOMIC DNA]</scope>
    <source>
        <strain evidence="2">DSM 45834</strain>
    </source>
</reference>
<proteinExistence type="predicted"/>
<keyword evidence="2" id="KW-1185">Reference proteome</keyword>